<sequence>MTSSANSQPAVWCNKHEAAKIVGLSESSLKKLRLSNQLVEGIHWVRYSSRCVRYNVELLKDWAMNRNNTQLHNQAIANHLSALPSYQLPGSD</sequence>
<keyword evidence="2" id="KW-1185">Reference proteome</keyword>
<name>B0C583_ACAM1</name>
<dbReference type="STRING" id="329726.AM1_1287"/>
<proteinExistence type="predicted"/>
<dbReference type="RefSeq" id="WP_012161860.1">
    <property type="nucleotide sequence ID" value="NC_009925.1"/>
</dbReference>
<dbReference type="AlphaFoldDB" id="B0C583"/>
<gene>
    <name evidence="1" type="ordered locus">AM1_1287</name>
</gene>
<dbReference type="HOGENOM" id="CLU_172628_0_0_3"/>
<dbReference type="EMBL" id="CP000828">
    <property type="protein sequence ID" value="ABW26323.1"/>
    <property type="molecule type" value="Genomic_DNA"/>
</dbReference>
<reference evidence="1 2" key="1">
    <citation type="journal article" date="2008" name="Proc. Natl. Acad. Sci. U.S.A.">
        <title>Niche adaptation and genome expansion in the chlorophyll d-producing cyanobacterium Acaryochloris marina.</title>
        <authorList>
            <person name="Swingley W.D."/>
            <person name="Chen M."/>
            <person name="Cheung P.C."/>
            <person name="Conrad A.L."/>
            <person name="Dejesa L.C."/>
            <person name="Hao J."/>
            <person name="Honchak B.M."/>
            <person name="Karbach L.E."/>
            <person name="Kurdoglu A."/>
            <person name="Lahiri S."/>
            <person name="Mastrian S.D."/>
            <person name="Miyashita H."/>
            <person name="Page L."/>
            <person name="Ramakrishna P."/>
            <person name="Satoh S."/>
            <person name="Sattley W.M."/>
            <person name="Shimada Y."/>
            <person name="Taylor H.L."/>
            <person name="Tomo T."/>
            <person name="Tsuchiya T."/>
            <person name="Wang Z.T."/>
            <person name="Raymond J."/>
            <person name="Mimuro M."/>
            <person name="Blankenship R.E."/>
            <person name="Touchman J.W."/>
        </authorList>
    </citation>
    <scope>NUCLEOTIDE SEQUENCE [LARGE SCALE GENOMIC DNA]</scope>
    <source>
        <strain evidence="2">MBIC 11017</strain>
    </source>
</reference>
<organism evidence="1 2">
    <name type="scientific">Acaryochloris marina (strain MBIC 11017)</name>
    <dbReference type="NCBI Taxonomy" id="329726"/>
    <lineage>
        <taxon>Bacteria</taxon>
        <taxon>Bacillati</taxon>
        <taxon>Cyanobacteriota</taxon>
        <taxon>Cyanophyceae</taxon>
        <taxon>Acaryochloridales</taxon>
        <taxon>Acaryochloridaceae</taxon>
        <taxon>Acaryochloris</taxon>
    </lineage>
</organism>
<dbReference type="Proteomes" id="UP000000268">
    <property type="component" value="Chromosome"/>
</dbReference>
<evidence type="ECO:0008006" key="3">
    <source>
        <dbReference type="Google" id="ProtNLM"/>
    </source>
</evidence>
<dbReference type="OrthoDB" id="467722at2"/>
<evidence type="ECO:0000313" key="2">
    <source>
        <dbReference type="Proteomes" id="UP000000268"/>
    </source>
</evidence>
<evidence type="ECO:0000313" key="1">
    <source>
        <dbReference type="EMBL" id="ABW26323.1"/>
    </source>
</evidence>
<accession>B0C583</accession>
<dbReference type="eggNOG" id="ENOG5032U7K">
    <property type="taxonomic scope" value="Bacteria"/>
</dbReference>
<dbReference type="KEGG" id="amr:AM1_1287"/>
<protein>
    <recommendedName>
        <fullName evidence="3">Helix-turn-helix domain-containing protein</fullName>
    </recommendedName>
</protein>